<evidence type="ECO:0000259" key="9">
    <source>
        <dbReference type="Pfam" id="PF02771"/>
    </source>
</evidence>
<dbReference type="Pfam" id="PF00441">
    <property type="entry name" value="Acyl-CoA_dh_1"/>
    <property type="match status" value="1"/>
</dbReference>
<dbReference type="Gene3D" id="1.10.540.10">
    <property type="entry name" value="Acyl-CoA dehydrogenase/oxidase, N-terminal domain"/>
    <property type="match status" value="1"/>
</dbReference>
<organism evidence="10 11">
    <name type="scientific">Steroidobacter denitrificans</name>
    <dbReference type="NCBI Taxonomy" id="465721"/>
    <lineage>
        <taxon>Bacteria</taxon>
        <taxon>Pseudomonadati</taxon>
        <taxon>Pseudomonadota</taxon>
        <taxon>Gammaproteobacteria</taxon>
        <taxon>Steroidobacterales</taxon>
        <taxon>Steroidobacteraceae</taxon>
        <taxon>Steroidobacter</taxon>
    </lineage>
</organism>
<evidence type="ECO:0000256" key="4">
    <source>
        <dbReference type="ARBA" id="ARBA00022827"/>
    </source>
</evidence>
<dbReference type="OrthoDB" id="9769473at2"/>
<dbReference type="InterPro" id="IPR009075">
    <property type="entry name" value="AcylCo_DH/oxidase_C"/>
</dbReference>
<feature type="domain" description="Acyl-CoA dehydrogenase/oxidase C-terminal" evidence="7">
    <location>
        <begin position="233"/>
        <end position="384"/>
    </location>
</feature>
<accession>A0A127F7P6</accession>
<keyword evidence="11" id="KW-1185">Reference proteome</keyword>
<dbReference type="InterPro" id="IPR006091">
    <property type="entry name" value="Acyl-CoA_Oxase/DH_mid-dom"/>
</dbReference>
<evidence type="ECO:0000313" key="10">
    <source>
        <dbReference type="EMBL" id="AMN45580.1"/>
    </source>
</evidence>
<dbReference type="SUPFAM" id="SSF56645">
    <property type="entry name" value="Acyl-CoA dehydrogenase NM domain-like"/>
    <property type="match status" value="1"/>
</dbReference>
<dbReference type="KEGG" id="sdf:ACG33_00365"/>
<comment type="similarity">
    <text evidence="2 6">Belongs to the acyl-CoA dehydrogenase family.</text>
</comment>
<dbReference type="Gene3D" id="2.40.110.10">
    <property type="entry name" value="Butyryl-CoA Dehydrogenase, subunit A, domain 2"/>
    <property type="match status" value="1"/>
</dbReference>
<evidence type="ECO:0000313" key="11">
    <source>
        <dbReference type="Proteomes" id="UP000070250"/>
    </source>
</evidence>
<dbReference type="Gene3D" id="1.20.140.10">
    <property type="entry name" value="Butyryl-CoA Dehydrogenase, subunit A, domain 3"/>
    <property type="match status" value="1"/>
</dbReference>
<dbReference type="Proteomes" id="UP000070250">
    <property type="component" value="Chromosome"/>
</dbReference>
<dbReference type="GO" id="GO:0016627">
    <property type="term" value="F:oxidoreductase activity, acting on the CH-CH group of donors"/>
    <property type="evidence" value="ECO:0007669"/>
    <property type="project" value="InterPro"/>
</dbReference>
<dbReference type="InterPro" id="IPR013786">
    <property type="entry name" value="AcylCoA_DH/ox_N"/>
</dbReference>
<dbReference type="InterPro" id="IPR046373">
    <property type="entry name" value="Acyl-CoA_Oxase/DH_mid-dom_sf"/>
</dbReference>
<evidence type="ECO:0000259" key="7">
    <source>
        <dbReference type="Pfam" id="PF00441"/>
    </source>
</evidence>
<gene>
    <name evidence="10" type="ORF">ACG33_00365</name>
</gene>
<dbReference type="EMBL" id="CP011971">
    <property type="protein sequence ID" value="AMN45580.1"/>
    <property type="molecule type" value="Genomic_DNA"/>
</dbReference>
<evidence type="ECO:0000256" key="2">
    <source>
        <dbReference type="ARBA" id="ARBA00009347"/>
    </source>
</evidence>
<dbReference type="RefSeq" id="WP_066917850.1">
    <property type="nucleotide sequence ID" value="NZ_CP011971.1"/>
</dbReference>
<dbReference type="InterPro" id="IPR037069">
    <property type="entry name" value="AcylCoA_DH/ox_N_sf"/>
</dbReference>
<evidence type="ECO:0000256" key="6">
    <source>
        <dbReference type="RuleBase" id="RU362125"/>
    </source>
</evidence>
<dbReference type="SUPFAM" id="SSF47203">
    <property type="entry name" value="Acyl-CoA dehydrogenase C-terminal domain-like"/>
    <property type="match status" value="1"/>
</dbReference>
<dbReference type="PANTHER" id="PTHR43292:SF3">
    <property type="entry name" value="ACYL-COA DEHYDROGENASE FADE29"/>
    <property type="match status" value="1"/>
</dbReference>
<protein>
    <submittedName>
        <fullName evidence="10">Acyl-CoA dehydrogenase</fullName>
    </submittedName>
</protein>
<dbReference type="Pfam" id="PF02770">
    <property type="entry name" value="Acyl-CoA_dh_M"/>
    <property type="match status" value="1"/>
</dbReference>
<name>A0A127F7P6_STEDE</name>
<evidence type="ECO:0000256" key="5">
    <source>
        <dbReference type="ARBA" id="ARBA00023002"/>
    </source>
</evidence>
<dbReference type="InterPro" id="IPR052161">
    <property type="entry name" value="Mycobact_Acyl-CoA_DH"/>
</dbReference>
<evidence type="ECO:0000259" key="8">
    <source>
        <dbReference type="Pfam" id="PF02770"/>
    </source>
</evidence>
<comment type="cofactor">
    <cofactor evidence="1 6">
        <name>FAD</name>
        <dbReference type="ChEBI" id="CHEBI:57692"/>
    </cofactor>
</comment>
<dbReference type="AlphaFoldDB" id="A0A127F7P6"/>
<evidence type="ECO:0000256" key="3">
    <source>
        <dbReference type="ARBA" id="ARBA00022630"/>
    </source>
</evidence>
<sequence length="389" mass="42928">MTDIGHKAFRAEVLAWMQAHLQGEFEPLRGRGGLGDAGYDPELAKRWEQQLAQGGWVGIGWPRQHGGRELPLSQQVAFHEEYVRAGGPGRLGHIGETLLAPTLMAFGTPAQQQRFLPGIRSGTQYWAQGYSEPSAGSDLANVQTRARLDGDHWVIDGQKIWTSWAHQSDWIFVVARCEPGSRRHHGLVMLLVPLRQVGVTIRPIRQITGESEFNEVFFDGARTEASLHLGTPGEGWKVAMALLGFERGVSTLGQQAGFERELACLIEVARRNGAARDPLLRQRIAQAAVTLDALRCNALRVLAQDDAGAGSAPVSREAYIAKYAWSNWRRDFGRLAADVLGAAALLTDEDPLTQKLQRIWLFSRSDTIYAGTNEIQLNLIAERALGMPR</sequence>
<reference evidence="10 11" key="1">
    <citation type="submission" date="2015-06" db="EMBL/GenBank/DDBJ databases">
        <title>A Comprehensive Approach to Explore the Metabolic and Phylogenetic Diversity of Bacterial Steroid Degradation in the Environment: Testosterone as an Example.</title>
        <authorList>
            <person name="Yang F.-C."/>
            <person name="Chen Y.-L."/>
            <person name="Yu C.-P."/>
            <person name="Tang S.-L."/>
            <person name="Wang P.-H."/>
            <person name="Ismail W."/>
            <person name="Wang C.-H."/>
            <person name="Yang C.-Y."/>
            <person name="Chiang Y.-R."/>
        </authorList>
    </citation>
    <scope>NUCLEOTIDE SEQUENCE [LARGE SCALE GENOMIC DNA]</scope>
    <source>
        <strain evidence="10 11">DSM 18526</strain>
    </source>
</reference>
<dbReference type="GO" id="GO:0050660">
    <property type="term" value="F:flavin adenine dinucleotide binding"/>
    <property type="evidence" value="ECO:0007669"/>
    <property type="project" value="InterPro"/>
</dbReference>
<feature type="domain" description="Acyl-CoA dehydrogenase/oxidase N-terminal" evidence="9">
    <location>
        <begin position="6"/>
        <end position="122"/>
    </location>
</feature>
<dbReference type="PATRIC" id="fig|465721.4.peg.79"/>
<proteinExistence type="inferred from homology"/>
<dbReference type="InterPro" id="IPR009100">
    <property type="entry name" value="AcylCoA_DH/oxidase_NM_dom_sf"/>
</dbReference>
<keyword evidence="4 6" id="KW-0274">FAD</keyword>
<keyword evidence="3 6" id="KW-0285">Flavoprotein</keyword>
<dbReference type="STRING" id="465721.ACG33_00365"/>
<dbReference type="PANTHER" id="PTHR43292">
    <property type="entry name" value="ACYL-COA DEHYDROGENASE"/>
    <property type="match status" value="1"/>
</dbReference>
<dbReference type="GO" id="GO:0005886">
    <property type="term" value="C:plasma membrane"/>
    <property type="evidence" value="ECO:0007669"/>
    <property type="project" value="TreeGrafter"/>
</dbReference>
<feature type="domain" description="Acyl-CoA oxidase/dehydrogenase middle" evidence="8">
    <location>
        <begin position="127"/>
        <end position="219"/>
    </location>
</feature>
<dbReference type="Pfam" id="PF02771">
    <property type="entry name" value="Acyl-CoA_dh_N"/>
    <property type="match status" value="1"/>
</dbReference>
<evidence type="ECO:0000256" key="1">
    <source>
        <dbReference type="ARBA" id="ARBA00001974"/>
    </source>
</evidence>
<keyword evidence="5 6" id="KW-0560">Oxidoreductase</keyword>
<dbReference type="InterPro" id="IPR036250">
    <property type="entry name" value="AcylCo_DH-like_C"/>
</dbReference>